<dbReference type="AlphaFoldDB" id="A0AAV4QW87"/>
<comment type="caution">
    <text evidence="1">The sequence shown here is derived from an EMBL/GenBank/DDBJ whole genome shotgun (WGS) entry which is preliminary data.</text>
</comment>
<keyword evidence="2" id="KW-1185">Reference proteome</keyword>
<accession>A0AAV4QW87</accession>
<evidence type="ECO:0000313" key="2">
    <source>
        <dbReference type="Proteomes" id="UP001054945"/>
    </source>
</evidence>
<protein>
    <submittedName>
        <fullName evidence="1">Uncharacterized protein</fullName>
    </submittedName>
</protein>
<name>A0AAV4QW87_CAEEX</name>
<reference evidence="1 2" key="1">
    <citation type="submission" date="2021-06" db="EMBL/GenBank/DDBJ databases">
        <title>Caerostris extrusa draft genome.</title>
        <authorList>
            <person name="Kono N."/>
            <person name="Arakawa K."/>
        </authorList>
    </citation>
    <scope>NUCLEOTIDE SEQUENCE [LARGE SCALE GENOMIC DNA]</scope>
</reference>
<proteinExistence type="predicted"/>
<organism evidence="1 2">
    <name type="scientific">Caerostris extrusa</name>
    <name type="common">Bark spider</name>
    <name type="synonym">Caerostris bankana</name>
    <dbReference type="NCBI Taxonomy" id="172846"/>
    <lineage>
        <taxon>Eukaryota</taxon>
        <taxon>Metazoa</taxon>
        <taxon>Ecdysozoa</taxon>
        <taxon>Arthropoda</taxon>
        <taxon>Chelicerata</taxon>
        <taxon>Arachnida</taxon>
        <taxon>Araneae</taxon>
        <taxon>Araneomorphae</taxon>
        <taxon>Entelegynae</taxon>
        <taxon>Araneoidea</taxon>
        <taxon>Araneidae</taxon>
        <taxon>Caerostris</taxon>
    </lineage>
</organism>
<dbReference type="EMBL" id="BPLR01006777">
    <property type="protein sequence ID" value="GIY12362.1"/>
    <property type="molecule type" value="Genomic_DNA"/>
</dbReference>
<evidence type="ECO:0000313" key="1">
    <source>
        <dbReference type="EMBL" id="GIY12362.1"/>
    </source>
</evidence>
<sequence length="100" mass="10761">MRDVRVKCQSIADDENFANVLEIRHPLSHTHQTAPTPGIPSDSLSGHTLDFYDVGYGPERVSGSLLSPAHSDMSTLSSATLRSSGFRGVGLNKKSPAEPR</sequence>
<gene>
    <name evidence="1" type="ORF">CEXT_476831</name>
</gene>
<dbReference type="Proteomes" id="UP001054945">
    <property type="component" value="Unassembled WGS sequence"/>
</dbReference>